<sequence length="166" mass="19115">MQEVLLTEPRQVPEENLLVDSKEPATTVDDLLGLQNEMDKLKEGINQMDTSIAAAAAFNTEVPLPEPDPFDTSFVLGPKRIAISRRYSTILLRYLHDFVRHSEYRTALRRHSTISYANRDDIIPEISFSLKLKQPSKLKSRFEATRGQGWYELHHFEPWSDDEGDI</sequence>
<dbReference type="OrthoDB" id="10069833at2759"/>
<organism evidence="1 2">
    <name type="scientific">Araneus ventricosus</name>
    <name type="common">Orbweaver spider</name>
    <name type="synonym">Epeira ventricosa</name>
    <dbReference type="NCBI Taxonomy" id="182803"/>
    <lineage>
        <taxon>Eukaryota</taxon>
        <taxon>Metazoa</taxon>
        <taxon>Ecdysozoa</taxon>
        <taxon>Arthropoda</taxon>
        <taxon>Chelicerata</taxon>
        <taxon>Arachnida</taxon>
        <taxon>Araneae</taxon>
        <taxon>Araneomorphae</taxon>
        <taxon>Entelegynae</taxon>
        <taxon>Araneoidea</taxon>
        <taxon>Araneidae</taxon>
        <taxon>Araneus</taxon>
    </lineage>
</organism>
<comment type="caution">
    <text evidence="1">The sequence shown here is derived from an EMBL/GenBank/DDBJ whole genome shotgun (WGS) entry which is preliminary data.</text>
</comment>
<keyword evidence="2" id="KW-1185">Reference proteome</keyword>
<reference evidence="1 2" key="1">
    <citation type="journal article" date="2019" name="Sci. Rep.">
        <title>Orb-weaving spider Araneus ventricosus genome elucidates the spidroin gene catalogue.</title>
        <authorList>
            <person name="Kono N."/>
            <person name="Nakamura H."/>
            <person name="Ohtoshi R."/>
            <person name="Moran D.A.P."/>
            <person name="Shinohara A."/>
            <person name="Yoshida Y."/>
            <person name="Fujiwara M."/>
            <person name="Mori M."/>
            <person name="Tomita M."/>
            <person name="Arakawa K."/>
        </authorList>
    </citation>
    <scope>NUCLEOTIDE SEQUENCE [LARGE SCALE GENOMIC DNA]</scope>
</reference>
<evidence type="ECO:0000313" key="1">
    <source>
        <dbReference type="EMBL" id="GBN36061.1"/>
    </source>
</evidence>
<accession>A0A4Y2N9Y2</accession>
<protein>
    <submittedName>
        <fullName evidence="1">Uncharacterized protein</fullName>
    </submittedName>
</protein>
<dbReference type="AlphaFoldDB" id="A0A4Y2N9Y2"/>
<name>A0A4Y2N9Y2_ARAVE</name>
<gene>
    <name evidence="1" type="ORF">AVEN_104847_1</name>
</gene>
<proteinExistence type="predicted"/>
<evidence type="ECO:0000313" key="2">
    <source>
        <dbReference type="Proteomes" id="UP000499080"/>
    </source>
</evidence>
<dbReference type="Proteomes" id="UP000499080">
    <property type="component" value="Unassembled WGS sequence"/>
</dbReference>
<dbReference type="EMBL" id="BGPR01126967">
    <property type="protein sequence ID" value="GBN36061.1"/>
    <property type="molecule type" value="Genomic_DNA"/>
</dbReference>